<feature type="compositionally biased region" description="Low complexity" evidence="1">
    <location>
        <begin position="29"/>
        <end position="41"/>
    </location>
</feature>
<evidence type="ECO:0000256" key="1">
    <source>
        <dbReference type="SAM" id="MobiDB-lite"/>
    </source>
</evidence>
<dbReference type="InterPro" id="IPR049317">
    <property type="entry name" value="GCIP-like_N"/>
</dbReference>
<accession>A0A6G1KIU3</accession>
<evidence type="ECO:0000313" key="4">
    <source>
        <dbReference type="Proteomes" id="UP000799428"/>
    </source>
</evidence>
<feature type="compositionally biased region" description="Acidic residues" evidence="1">
    <location>
        <begin position="219"/>
        <end position="244"/>
    </location>
</feature>
<dbReference type="InterPro" id="IPR026907">
    <property type="entry name" value="GCIP-like"/>
</dbReference>
<evidence type="ECO:0000259" key="2">
    <source>
        <dbReference type="Pfam" id="PF13324"/>
    </source>
</evidence>
<feature type="region of interest" description="Disordered" evidence="1">
    <location>
        <begin position="217"/>
        <end position="244"/>
    </location>
</feature>
<gene>
    <name evidence="3" type="ORF">K504DRAFT_464496</name>
</gene>
<dbReference type="OrthoDB" id="4088536at2759"/>
<reference evidence="3" key="1">
    <citation type="journal article" date="2020" name="Stud. Mycol.">
        <title>101 Dothideomycetes genomes: a test case for predicting lifestyles and emergence of pathogens.</title>
        <authorList>
            <person name="Haridas S."/>
            <person name="Albert R."/>
            <person name="Binder M."/>
            <person name="Bloem J."/>
            <person name="Labutti K."/>
            <person name="Salamov A."/>
            <person name="Andreopoulos B."/>
            <person name="Baker S."/>
            <person name="Barry K."/>
            <person name="Bills G."/>
            <person name="Bluhm B."/>
            <person name="Cannon C."/>
            <person name="Castanera R."/>
            <person name="Culley D."/>
            <person name="Daum C."/>
            <person name="Ezra D."/>
            <person name="Gonzalez J."/>
            <person name="Henrissat B."/>
            <person name="Kuo A."/>
            <person name="Liang C."/>
            <person name="Lipzen A."/>
            <person name="Lutzoni F."/>
            <person name="Magnuson J."/>
            <person name="Mondo S."/>
            <person name="Nolan M."/>
            <person name="Ohm R."/>
            <person name="Pangilinan J."/>
            <person name="Park H.-J."/>
            <person name="Ramirez L."/>
            <person name="Alfaro M."/>
            <person name="Sun H."/>
            <person name="Tritt A."/>
            <person name="Yoshinaga Y."/>
            <person name="Zwiers L.-H."/>
            <person name="Turgeon B."/>
            <person name="Goodwin S."/>
            <person name="Spatafora J."/>
            <person name="Crous P."/>
            <person name="Grigoriev I."/>
        </authorList>
    </citation>
    <scope>NUCLEOTIDE SEQUENCE</scope>
    <source>
        <strain evidence="3">CBS 279.74</strain>
    </source>
</reference>
<sequence length="386" mass="41669">MSTKSKSTDMRGLISLTKTTQTLLAHFQSSLSPSQTSSTPSVALIPGSSSVPEPNPLEIVKVATTLLKSHTTTLSLLLLTPPLTPSAIVKKIGDVSSEVLSNLVAAASGTAIQGQKDQLGDLMRVELRIQARRLIGTWGEVLALVLRFAEKREKATGKDEGPTESERQDVLAATGVVWEACDSLLKVCQDGVVGLVVKKAEQWRSVLMDAVEELKEWGEDVADEDDEDKAEGSDEEDGGFGDEDDIFGAANKLGKGDKDLKTLLDDSVKRLKKVSMLYQALIKRRLKTFPQSPVSADATNGESTEALADPIQTLDQLMVLLKGIPETVDDLASAFYDLDEEEAKDTLDKCCREAKSAVDLVKKSWTGTDDVFTTWSGKWTAALEAA</sequence>
<dbReference type="AlphaFoldDB" id="A0A6G1KIU3"/>
<dbReference type="GO" id="GO:0005634">
    <property type="term" value="C:nucleus"/>
    <property type="evidence" value="ECO:0007669"/>
    <property type="project" value="TreeGrafter"/>
</dbReference>
<protein>
    <recommendedName>
        <fullName evidence="2">Cyclin-D1-binding protein 1-like N-terminal domain-containing protein</fullName>
    </recommendedName>
</protein>
<name>A0A6G1KIU3_9PLEO</name>
<keyword evidence="4" id="KW-1185">Reference proteome</keyword>
<dbReference type="Pfam" id="PF13324">
    <property type="entry name" value="GCIP_N"/>
    <property type="match status" value="1"/>
</dbReference>
<evidence type="ECO:0000313" key="3">
    <source>
        <dbReference type="EMBL" id="KAF2712402.1"/>
    </source>
</evidence>
<organism evidence="3 4">
    <name type="scientific">Pleomassaria siparia CBS 279.74</name>
    <dbReference type="NCBI Taxonomy" id="1314801"/>
    <lineage>
        <taxon>Eukaryota</taxon>
        <taxon>Fungi</taxon>
        <taxon>Dikarya</taxon>
        <taxon>Ascomycota</taxon>
        <taxon>Pezizomycotina</taxon>
        <taxon>Dothideomycetes</taxon>
        <taxon>Pleosporomycetidae</taxon>
        <taxon>Pleosporales</taxon>
        <taxon>Pleomassariaceae</taxon>
        <taxon>Pleomassaria</taxon>
    </lineage>
</organism>
<dbReference type="PANTHER" id="PTHR15492">
    <property type="entry name" value="CYCLIN D1-BINDING PROTEIN 1"/>
    <property type="match status" value="1"/>
</dbReference>
<feature type="region of interest" description="Disordered" evidence="1">
    <location>
        <begin position="29"/>
        <end position="49"/>
    </location>
</feature>
<dbReference type="PANTHER" id="PTHR15492:SF1">
    <property type="entry name" value="CYCLIN-D1-BINDING PROTEIN 1"/>
    <property type="match status" value="1"/>
</dbReference>
<dbReference type="EMBL" id="MU005766">
    <property type="protein sequence ID" value="KAF2712402.1"/>
    <property type="molecule type" value="Genomic_DNA"/>
</dbReference>
<dbReference type="Gene3D" id="1.20.1410.10">
    <property type="entry name" value="I/LWEQ domain"/>
    <property type="match status" value="1"/>
</dbReference>
<dbReference type="Proteomes" id="UP000799428">
    <property type="component" value="Unassembled WGS sequence"/>
</dbReference>
<proteinExistence type="predicted"/>
<feature type="domain" description="Cyclin-D1-binding protein 1-like N-terminal" evidence="2">
    <location>
        <begin position="63"/>
        <end position="220"/>
    </location>
</feature>